<keyword evidence="3" id="KW-1185">Reference proteome</keyword>
<dbReference type="Proteomes" id="UP000235145">
    <property type="component" value="Unassembled WGS sequence"/>
</dbReference>
<dbReference type="EMBL" id="NBSK02000008">
    <property type="protein sequence ID" value="KAJ0194591.1"/>
    <property type="molecule type" value="Genomic_DNA"/>
</dbReference>
<evidence type="ECO:0000259" key="1">
    <source>
        <dbReference type="Pfam" id="PF10551"/>
    </source>
</evidence>
<comment type="caution">
    <text evidence="2">The sequence shown here is derived from an EMBL/GenBank/DDBJ whole genome shotgun (WGS) entry which is preliminary data.</text>
</comment>
<name>A0A9R1UXM8_LACSA</name>
<dbReference type="PANTHER" id="PTHR47718">
    <property type="entry name" value="OS01G0519700 PROTEIN"/>
    <property type="match status" value="1"/>
</dbReference>
<evidence type="ECO:0000313" key="2">
    <source>
        <dbReference type="EMBL" id="KAJ0194591.1"/>
    </source>
</evidence>
<proteinExistence type="predicted"/>
<reference evidence="2 3" key="1">
    <citation type="journal article" date="2017" name="Nat. Commun.">
        <title>Genome assembly with in vitro proximity ligation data and whole-genome triplication in lettuce.</title>
        <authorList>
            <person name="Reyes-Chin-Wo S."/>
            <person name="Wang Z."/>
            <person name="Yang X."/>
            <person name="Kozik A."/>
            <person name="Arikit S."/>
            <person name="Song C."/>
            <person name="Xia L."/>
            <person name="Froenicke L."/>
            <person name="Lavelle D.O."/>
            <person name="Truco M.J."/>
            <person name="Xia R."/>
            <person name="Zhu S."/>
            <person name="Xu C."/>
            <person name="Xu H."/>
            <person name="Xu X."/>
            <person name="Cox K."/>
            <person name="Korf I."/>
            <person name="Meyers B.C."/>
            <person name="Michelmore R.W."/>
        </authorList>
    </citation>
    <scope>NUCLEOTIDE SEQUENCE [LARGE SCALE GENOMIC DNA]</scope>
    <source>
        <strain evidence="3">cv. Salinas</strain>
        <tissue evidence="2">Seedlings</tissue>
    </source>
</reference>
<evidence type="ECO:0000313" key="3">
    <source>
        <dbReference type="Proteomes" id="UP000235145"/>
    </source>
</evidence>
<accession>A0A9R1UXM8</accession>
<sequence length="391" mass="45874">MAVLQEIVARRRHDHVTQKMQKTKFSSLMKIHRLILISVKNNHMLHMITFLLVAPFTSKYDSYDEAATMYRNCALESGFDVRLGRILWTFNIIRLKEGKIYLGGIEIFIHNLSKQNIGPVKAHRLYTVLQGGPWIRGGLVSDFKNARRNLDCYIGGRDAKFLVDKMNNMKKIVPAFTFEYKEIAKYNYNSFGDVVSLDVTFSMNNKEDGVSYEWLLRDFLKAFRKQHKLVIFGQDLALKKAIDNVFWLANHRLCMCHITKKLSNKLEPHDFENIWHMMSEEFKITNNNWMKTIFWIPAFFKHVPMSGLMRTTSLSESQNWSFQTTTLTGSYLIIYMMTFDSVMERQRHNQILNDFNTTTTFPKFITCSPNEPHGSKRYQDLKIIVSKPRVF</sequence>
<dbReference type="Pfam" id="PF10551">
    <property type="entry name" value="MULE"/>
    <property type="match status" value="1"/>
</dbReference>
<organism evidence="2 3">
    <name type="scientific">Lactuca sativa</name>
    <name type="common">Garden lettuce</name>
    <dbReference type="NCBI Taxonomy" id="4236"/>
    <lineage>
        <taxon>Eukaryota</taxon>
        <taxon>Viridiplantae</taxon>
        <taxon>Streptophyta</taxon>
        <taxon>Embryophyta</taxon>
        <taxon>Tracheophyta</taxon>
        <taxon>Spermatophyta</taxon>
        <taxon>Magnoliopsida</taxon>
        <taxon>eudicotyledons</taxon>
        <taxon>Gunneridae</taxon>
        <taxon>Pentapetalae</taxon>
        <taxon>asterids</taxon>
        <taxon>campanulids</taxon>
        <taxon>Asterales</taxon>
        <taxon>Asteraceae</taxon>
        <taxon>Cichorioideae</taxon>
        <taxon>Cichorieae</taxon>
        <taxon>Lactucinae</taxon>
        <taxon>Lactuca</taxon>
    </lineage>
</organism>
<protein>
    <recommendedName>
        <fullName evidence="1">MULE transposase domain-containing protein</fullName>
    </recommendedName>
</protein>
<gene>
    <name evidence="2" type="ORF">LSAT_V11C800433300</name>
</gene>
<dbReference type="AlphaFoldDB" id="A0A9R1UXM8"/>
<dbReference type="PANTHER" id="PTHR47718:SF12">
    <property type="entry name" value="PROTEIN FAR1-RELATED SEQUENCE"/>
    <property type="match status" value="1"/>
</dbReference>
<dbReference type="InterPro" id="IPR018289">
    <property type="entry name" value="MULE_transposase_dom"/>
</dbReference>
<feature type="domain" description="MULE transposase" evidence="1">
    <location>
        <begin position="198"/>
        <end position="261"/>
    </location>
</feature>